<protein>
    <submittedName>
        <fullName evidence="8">LLM class flavin-dependent oxidoreductase</fullName>
    </submittedName>
</protein>
<keyword evidence="2" id="KW-0288">FMN</keyword>
<evidence type="ECO:0000259" key="7">
    <source>
        <dbReference type="Pfam" id="PF00296"/>
    </source>
</evidence>
<proteinExistence type="inferred from homology"/>
<keyword evidence="4" id="KW-0503">Monooxygenase</keyword>
<keyword evidence="3" id="KW-0560">Oxidoreductase</keyword>
<dbReference type="RefSeq" id="WP_387699247.1">
    <property type="nucleotide sequence ID" value="NZ_JBIAMX010000002.1"/>
</dbReference>
<dbReference type="InterPro" id="IPR011251">
    <property type="entry name" value="Luciferase-like_dom"/>
</dbReference>
<accession>A0ABW6PIQ6</accession>
<evidence type="ECO:0000256" key="4">
    <source>
        <dbReference type="ARBA" id="ARBA00023033"/>
    </source>
</evidence>
<feature type="domain" description="Luciferase-like" evidence="7">
    <location>
        <begin position="29"/>
        <end position="297"/>
    </location>
</feature>
<dbReference type="PIRSF" id="PIRSF000337">
    <property type="entry name" value="NTA_MOA"/>
    <property type="match status" value="1"/>
</dbReference>
<dbReference type="PANTHER" id="PTHR30011:SF16">
    <property type="entry name" value="C2H2 FINGER DOMAIN TRANSCRIPTION FACTOR (EUROFUNG)-RELATED"/>
    <property type="match status" value="1"/>
</dbReference>
<evidence type="ECO:0000256" key="1">
    <source>
        <dbReference type="ARBA" id="ARBA00022630"/>
    </source>
</evidence>
<dbReference type="EMBL" id="JBIAMX010000002">
    <property type="protein sequence ID" value="MFF0542291.1"/>
    <property type="molecule type" value="Genomic_DNA"/>
</dbReference>
<dbReference type="InterPro" id="IPR051260">
    <property type="entry name" value="Diverse_substr_monoxygenases"/>
</dbReference>
<sequence>MSNAEPFLGIELPGTGTHPASWRRADSGAEDLFTAGYWTAAVTAAESFGLDAVFVPDSFAVQPGGAGVTRGRLDAVAVAARTAAATSRVALVPQVPVTHTEAFHVSKAIAALDFATLGRAGWEVTVSEGAAQAKAFGRKDAQDATSLWAEAEEAIEVAARLWDSWEDDAEIRDVPTGRFIDRAKLHYIDFLGEHFSVKGPSITPRSPQGQPIVVVRADDPAAAEVAARRADLVRISAPDLPAAAERRRALRAAISAAGRDPDAVRVLLDLELHLADSADRALADLDELDRWAGAAHARPGREVHLLDPAQLDTLLDRIAESGAADGAVLRPLAVRASLAALEAGGRPRTRPGAVPGTFRDRLGLPRPASRYALPAGAAQ</sequence>
<comment type="caution">
    <text evidence="8">The sequence shown here is derived from an EMBL/GenBank/DDBJ whole genome shotgun (WGS) entry which is preliminary data.</text>
</comment>
<organism evidence="8 9">
    <name type="scientific">Nocardia thailandica</name>
    <dbReference type="NCBI Taxonomy" id="257275"/>
    <lineage>
        <taxon>Bacteria</taxon>
        <taxon>Bacillati</taxon>
        <taxon>Actinomycetota</taxon>
        <taxon>Actinomycetes</taxon>
        <taxon>Mycobacteriales</taxon>
        <taxon>Nocardiaceae</taxon>
        <taxon>Nocardia</taxon>
    </lineage>
</organism>
<dbReference type="SUPFAM" id="SSF51679">
    <property type="entry name" value="Bacterial luciferase-like"/>
    <property type="match status" value="1"/>
</dbReference>
<evidence type="ECO:0000256" key="6">
    <source>
        <dbReference type="SAM" id="MobiDB-lite"/>
    </source>
</evidence>
<evidence type="ECO:0000256" key="2">
    <source>
        <dbReference type="ARBA" id="ARBA00022643"/>
    </source>
</evidence>
<evidence type="ECO:0000313" key="9">
    <source>
        <dbReference type="Proteomes" id="UP001601444"/>
    </source>
</evidence>
<dbReference type="InterPro" id="IPR016215">
    <property type="entry name" value="NTA_MOA"/>
</dbReference>
<dbReference type="Pfam" id="PF00296">
    <property type="entry name" value="Bac_luciferase"/>
    <property type="match status" value="1"/>
</dbReference>
<dbReference type="PANTHER" id="PTHR30011">
    <property type="entry name" value="ALKANESULFONATE MONOOXYGENASE-RELATED"/>
    <property type="match status" value="1"/>
</dbReference>
<feature type="region of interest" description="Disordered" evidence="6">
    <location>
        <begin position="345"/>
        <end position="379"/>
    </location>
</feature>
<keyword evidence="1" id="KW-0285">Flavoprotein</keyword>
<name>A0ABW6PIQ6_9NOCA</name>
<evidence type="ECO:0000256" key="3">
    <source>
        <dbReference type="ARBA" id="ARBA00023002"/>
    </source>
</evidence>
<evidence type="ECO:0000313" key="8">
    <source>
        <dbReference type="EMBL" id="MFF0542291.1"/>
    </source>
</evidence>
<comment type="similarity">
    <text evidence="5">Belongs to the NtaA/SnaA/DszA monooxygenase family.</text>
</comment>
<reference evidence="8 9" key="1">
    <citation type="submission" date="2024-10" db="EMBL/GenBank/DDBJ databases">
        <title>The Natural Products Discovery Center: Release of the First 8490 Sequenced Strains for Exploring Actinobacteria Biosynthetic Diversity.</title>
        <authorList>
            <person name="Kalkreuter E."/>
            <person name="Kautsar S.A."/>
            <person name="Yang D."/>
            <person name="Bader C.D."/>
            <person name="Teijaro C.N."/>
            <person name="Fluegel L."/>
            <person name="Davis C.M."/>
            <person name="Simpson J.R."/>
            <person name="Lauterbach L."/>
            <person name="Steele A.D."/>
            <person name="Gui C."/>
            <person name="Meng S."/>
            <person name="Li G."/>
            <person name="Viehrig K."/>
            <person name="Ye F."/>
            <person name="Su P."/>
            <person name="Kiefer A.F."/>
            <person name="Nichols A."/>
            <person name="Cepeda A.J."/>
            <person name="Yan W."/>
            <person name="Fan B."/>
            <person name="Jiang Y."/>
            <person name="Adhikari A."/>
            <person name="Zheng C.-J."/>
            <person name="Schuster L."/>
            <person name="Cowan T.M."/>
            <person name="Smanski M.J."/>
            <person name="Chevrette M.G."/>
            <person name="De Carvalho L.P.S."/>
            <person name="Shen B."/>
        </authorList>
    </citation>
    <scope>NUCLEOTIDE SEQUENCE [LARGE SCALE GENOMIC DNA]</scope>
    <source>
        <strain evidence="8 9">NPDC004045</strain>
    </source>
</reference>
<evidence type="ECO:0000256" key="5">
    <source>
        <dbReference type="ARBA" id="ARBA00033748"/>
    </source>
</evidence>
<keyword evidence="9" id="KW-1185">Reference proteome</keyword>
<dbReference type="Proteomes" id="UP001601444">
    <property type="component" value="Unassembled WGS sequence"/>
</dbReference>
<dbReference type="Gene3D" id="3.20.20.30">
    <property type="entry name" value="Luciferase-like domain"/>
    <property type="match status" value="1"/>
</dbReference>
<dbReference type="InterPro" id="IPR036661">
    <property type="entry name" value="Luciferase-like_sf"/>
</dbReference>
<gene>
    <name evidence="8" type="ORF">ACFYTF_05585</name>
</gene>